<dbReference type="InterPro" id="IPR002052">
    <property type="entry name" value="DNA_methylase_N6_adenine_CS"/>
</dbReference>
<reference evidence="5 6" key="1">
    <citation type="submission" date="2016-10" db="EMBL/GenBank/DDBJ databases">
        <authorList>
            <person name="de Groot N.N."/>
        </authorList>
    </citation>
    <scope>NUCLEOTIDE SEQUENCE [LARGE SCALE GENOMIC DNA]</scope>
    <source>
        <strain evidence="5 6">LMG 26867</strain>
    </source>
</reference>
<dbReference type="InterPro" id="IPR007848">
    <property type="entry name" value="Small_mtfrase_dom"/>
</dbReference>
<organism evidence="5 6">
    <name type="scientific">Pseudomonas prosekii</name>
    <dbReference type="NCBI Taxonomy" id="1148509"/>
    <lineage>
        <taxon>Bacteria</taxon>
        <taxon>Pseudomonadati</taxon>
        <taxon>Pseudomonadota</taxon>
        <taxon>Gammaproteobacteria</taxon>
        <taxon>Pseudomonadales</taxon>
        <taxon>Pseudomonadaceae</taxon>
        <taxon>Pseudomonas</taxon>
    </lineage>
</organism>
<dbReference type="EMBL" id="LT629762">
    <property type="protein sequence ID" value="SDR92381.1"/>
    <property type="molecule type" value="Genomic_DNA"/>
</dbReference>
<dbReference type="PANTHER" id="PTHR18895:SF74">
    <property type="entry name" value="MTRF1L RELEASE FACTOR GLUTAMINE METHYLTRANSFERASE"/>
    <property type="match status" value="1"/>
</dbReference>
<evidence type="ECO:0000313" key="5">
    <source>
        <dbReference type="EMBL" id="SDR92381.1"/>
    </source>
</evidence>
<dbReference type="RefSeq" id="WP_092269878.1">
    <property type="nucleotide sequence ID" value="NZ_LT629762.1"/>
</dbReference>
<dbReference type="PANTHER" id="PTHR18895">
    <property type="entry name" value="HEMK METHYLTRANSFERASE"/>
    <property type="match status" value="1"/>
</dbReference>
<evidence type="ECO:0000256" key="1">
    <source>
        <dbReference type="ARBA" id="ARBA00022603"/>
    </source>
</evidence>
<feature type="domain" description="Methyltransferase small" evidence="4">
    <location>
        <begin position="135"/>
        <end position="258"/>
    </location>
</feature>
<evidence type="ECO:0000313" key="6">
    <source>
        <dbReference type="Proteomes" id="UP000198481"/>
    </source>
</evidence>
<keyword evidence="2 5" id="KW-0808">Transferase</keyword>
<dbReference type="AlphaFoldDB" id="A0A1H1MZU2"/>
<dbReference type="GO" id="GO:0036009">
    <property type="term" value="F:protein-glutamine N-methyltransferase activity"/>
    <property type="evidence" value="ECO:0007669"/>
    <property type="project" value="TreeGrafter"/>
</dbReference>
<gene>
    <name evidence="5" type="ORF">SAMN05216222_0306</name>
</gene>
<dbReference type="InterPro" id="IPR029063">
    <property type="entry name" value="SAM-dependent_MTases_sf"/>
</dbReference>
<accession>A0A1H1MZU2</accession>
<dbReference type="Proteomes" id="UP000198481">
    <property type="component" value="Chromosome I"/>
</dbReference>
<keyword evidence="1 5" id="KW-0489">Methyltransferase</keyword>
<dbReference type="Pfam" id="PF05175">
    <property type="entry name" value="MTS"/>
    <property type="match status" value="1"/>
</dbReference>
<dbReference type="PROSITE" id="PS00092">
    <property type="entry name" value="N6_MTASE"/>
    <property type="match status" value="1"/>
</dbReference>
<protein>
    <submittedName>
        <fullName evidence="5">Methyltransferase small domain-containing protein</fullName>
    </submittedName>
</protein>
<dbReference type="GO" id="GO:0032259">
    <property type="term" value="P:methylation"/>
    <property type="evidence" value="ECO:0007669"/>
    <property type="project" value="UniProtKB-KW"/>
</dbReference>
<evidence type="ECO:0000259" key="4">
    <source>
        <dbReference type="Pfam" id="PF05175"/>
    </source>
</evidence>
<dbReference type="SUPFAM" id="SSF53335">
    <property type="entry name" value="S-adenosyl-L-methionine-dependent methyltransferases"/>
    <property type="match status" value="1"/>
</dbReference>
<dbReference type="InterPro" id="IPR050320">
    <property type="entry name" value="N5-glutamine_MTase"/>
</dbReference>
<evidence type="ECO:0000256" key="3">
    <source>
        <dbReference type="ARBA" id="ARBA00022691"/>
    </source>
</evidence>
<dbReference type="GO" id="GO:0003676">
    <property type="term" value="F:nucleic acid binding"/>
    <property type="evidence" value="ECO:0007669"/>
    <property type="project" value="InterPro"/>
</dbReference>
<dbReference type="CDD" id="cd02440">
    <property type="entry name" value="AdoMet_MTases"/>
    <property type="match status" value="1"/>
</dbReference>
<sequence>MSGQDPALVQSSTDLRASLLQLGQLLKNSGYTFVTPTPLTHQRVNERPENALGETLRDAFGWNRFFESGLLNREEEGALIENGLLQYDGSRLKSAVRWSSLDGLLLVHSAFPTTAEDSVFFGPDTYRFAQSIQRHLASNRHAIKRAVDIGCGTGAGALLIAKAETQAEVLAVDINPKALGFTEVNAELAGLSNVRCRSSNVLNDVDGEFDLIVANPPYMKDAKKRAYRHGGDSLGADLSVRIVRESIERLSVGGSLLLYTGVAIVNGEDPFLAAMHECLDNQQLDWSYRELDPDVFGEELLVPGYEVVDRIAAVELIVTPRGKH</sequence>
<keyword evidence="3" id="KW-0949">S-adenosyl-L-methionine</keyword>
<dbReference type="Gene3D" id="3.40.50.150">
    <property type="entry name" value="Vaccinia Virus protein VP39"/>
    <property type="match status" value="1"/>
</dbReference>
<proteinExistence type="predicted"/>
<evidence type="ECO:0000256" key="2">
    <source>
        <dbReference type="ARBA" id="ARBA00022679"/>
    </source>
</evidence>
<name>A0A1H1MZU2_9PSED</name>
<dbReference type="STRING" id="1148509.SAMN05216222_0306"/>